<accession>A0A7C5DBM3</accession>
<dbReference type="EMBL" id="DRSK01000079">
    <property type="protein sequence ID" value="HHE07549.1"/>
    <property type="molecule type" value="Genomic_DNA"/>
</dbReference>
<dbReference type="PANTHER" id="PTHR30221">
    <property type="entry name" value="SMALL-CONDUCTANCE MECHANOSENSITIVE CHANNEL"/>
    <property type="match status" value="1"/>
</dbReference>
<evidence type="ECO:0000256" key="1">
    <source>
        <dbReference type="SAM" id="MobiDB-lite"/>
    </source>
</evidence>
<dbReference type="SUPFAM" id="SSF82689">
    <property type="entry name" value="Mechanosensitive channel protein MscS (YggB), C-terminal domain"/>
    <property type="match status" value="1"/>
</dbReference>
<dbReference type="GO" id="GO:0016020">
    <property type="term" value="C:membrane"/>
    <property type="evidence" value="ECO:0007669"/>
    <property type="project" value="InterPro"/>
</dbReference>
<feature type="region of interest" description="Disordered" evidence="1">
    <location>
        <begin position="148"/>
        <end position="246"/>
    </location>
</feature>
<reference evidence="3" key="1">
    <citation type="journal article" date="2020" name="mSystems">
        <title>Genome- and Community-Level Interaction Insights into Carbon Utilization and Element Cycling Functions of Hydrothermarchaeota in Hydrothermal Sediment.</title>
        <authorList>
            <person name="Zhou Z."/>
            <person name="Liu Y."/>
            <person name="Xu W."/>
            <person name="Pan J."/>
            <person name="Luo Z.H."/>
            <person name="Li M."/>
        </authorList>
    </citation>
    <scope>NUCLEOTIDE SEQUENCE [LARGE SCALE GENOMIC DNA]</scope>
    <source>
        <strain evidence="3">HyVt-628</strain>
    </source>
</reference>
<evidence type="ECO:0000313" key="3">
    <source>
        <dbReference type="EMBL" id="HHE07549.1"/>
    </source>
</evidence>
<dbReference type="InterPro" id="IPR006685">
    <property type="entry name" value="MscS_channel_2nd"/>
</dbReference>
<dbReference type="Pfam" id="PF00924">
    <property type="entry name" value="MS_channel_2nd"/>
    <property type="match status" value="1"/>
</dbReference>
<dbReference type="GO" id="GO:0008381">
    <property type="term" value="F:mechanosensitive monoatomic ion channel activity"/>
    <property type="evidence" value="ECO:0007669"/>
    <property type="project" value="InterPro"/>
</dbReference>
<protein>
    <submittedName>
        <fullName evidence="3">Mechanosensitive ion channel</fullName>
    </submittedName>
</protein>
<dbReference type="Proteomes" id="UP000886059">
    <property type="component" value="Unassembled WGS sequence"/>
</dbReference>
<gene>
    <name evidence="3" type="ORF">ENL01_01290</name>
</gene>
<sequence>IRIGEHFGRVSERGLFDTEIQTETRELISLPNVYCITNPVTTTRSSGTIISSSLSLGYDLDHRQVESLLAAAAQTSGLAEPFVHILELGNFSVIYRVSGFLEDPKRLISARSKLYASVLDTLHSKGVEIMSPSFMNQRQMSDKAKIIPPTTAKPKVEKRKPSAEDIAFDKAEKAEKLEKEKKQIRQEIEKQEASVKGATNEETKKAKQEAIKELQQRLKALEETPKQDEDNAVDAAEASTSNGGHL</sequence>
<feature type="domain" description="Mechanosensitive ion channel MscS" evidence="2">
    <location>
        <begin position="1"/>
        <end position="40"/>
    </location>
</feature>
<evidence type="ECO:0000259" key="2">
    <source>
        <dbReference type="Pfam" id="PF00924"/>
    </source>
</evidence>
<dbReference type="PANTHER" id="PTHR30221:SF18">
    <property type="entry name" value="SLL0590 PROTEIN"/>
    <property type="match status" value="1"/>
</dbReference>
<feature type="compositionally biased region" description="Basic and acidic residues" evidence="1">
    <location>
        <begin position="159"/>
        <end position="229"/>
    </location>
</feature>
<dbReference type="InterPro" id="IPR045275">
    <property type="entry name" value="MscS_archaea/bacteria_type"/>
</dbReference>
<comment type="caution">
    <text evidence="3">The sequence shown here is derived from an EMBL/GenBank/DDBJ whole genome shotgun (WGS) entry which is preliminary data.</text>
</comment>
<dbReference type="AlphaFoldDB" id="A0A7C5DBM3"/>
<proteinExistence type="predicted"/>
<name>A0A7C5DBM3_9CHLB</name>
<organism evidence="3">
    <name type="scientific">Chlorobaculum parvum</name>
    <dbReference type="NCBI Taxonomy" id="274539"/>
    <lineage>
        <taxon>Bacteria</taxon>
        <taxon>Pseudomonadati</taxon>
        <taxon>Chlorobiota</taxon>
        <taxon>Chlorobiia</taxon>
        <taxon>Chlorobiales</taxon>
        <taxon>Chlorobiaceae</taxon>
        <taxon>Chlorobaculum</taxon>
    </lineage>
</organism>
<dbReference type="InterPro" id="IPR011066">
    <property type="entry name" value="MscS_channel_C_sf"/>
</dbReference>
<feature type="non-terminal residue" evidence="3">
    <location>
        <position position="1"/>
    </location>
</feature>